<dbReference type="CDD" id="cd03230">
    <property type="entry name" value="ABC_DR_subfamily_A"/>
    <property type="match status" value="1"/>
</dbReference>
<dbReference type="PANTHER" id="PTHR42711">
    <property type="entry name" value="ABC TRANSPORTER ATP-BINDING PROTEIN"/>
    <property type="match status" value="1"/>
</dbReference>
<accession>A0A6H9XLC0</accession>
<sequence length="322" mass="34768">MEFTVNQPNPVLSARQLTRRFRNTTTVNNVSFDIHPGQIVALVGPNGAGKTTTVKMCSTLLAPTSGTITVCGIDATQRRRQARQHISIILGGETGFYQHASVKDNLLFFADVAGVPSRSRRSRVKDALAQVRLTDRMFDPVGELSRGMKQRLHIARGLLSRPQVLLFDEPTNGLDPEISVEIRALIRELATDGAGVLLTSHLLTEVAELSDTIHVLIDGRIIVTGGVADIAERAGITAVTSFTTPLGTEPRLREFLATLTRYDSIAHVTCVRMAAHHAGLISWCGAPTDVSALADAVGLTVTDVMTRKPNLEESYLALVGQS</sequence>
<proteinExistence type="inferred from homology"/>
<dbReference type="InterPro" id="IPR003439">
    <property type="entry name" value="ABC_transporter-like_ATP-bd"/>
</dbReference>
<protein>
    <submittedName>
        <fullName evidence="8">Nod factor export ATP-binding protein I</fullName>
    </submittedName>
</protein>
<evidence type="ECO:0000259" key="7">
    <source>
        <dbReference type="PROSITE" id="PS50893"/>
    </source>
</evidence>
<dbReference type="InterPro" id="IPR050763">
    <property type="entry name" value="ABC_transporter_ATP-binding"/>
</dbReference>
<dbReference type="GO" id="GO:0046677">
    <property type="term" value="P:response to antibiotic"/>
    <property type="evidence" value="ECO:0007669"/>
    <property type="project" value="UniProtKB-KW"/>
</dbReference>
<evidence type="ECO:0000256" key="3">
    <source>
        <dbReference type="ARBA" id="ARBA00022448"/>
    </source>
</evidence>
<dbReference type="InterPro" id="IPR027417">
    <property type="entry name" value="P-loop_NTPase"/>
</dbReference>
<feature type="domain" description="ABC transporter" evidence="7">
    <location>
        <begin position="12"/>
        <end position="243"/>
    </location>
</feature>
<evidence type="ECO:0000256" key="1">
    <source>
        <dbReference type="ARBA" id="ARBA00004202"/>
    </source>
</evidence>
<organism evidence="8 9">
    <name type="scientific">Corynebacterium matruchotii</name>
    <dbReference type="NCBI Taxonomy" id="43768"/>
    <lineage>
        <taxon>Bacteria</taxon>
        <taxon>Bacillati</taxon>
        <taxon>Actinomycetota</taxon>
        <taxon>Actinomycetes</taxon>
        <taxon>Mycobacteriales</taxon>
        <taxon>Corynebacteriaceae</taxon>
        <taxon>Corynebacterium</taxon>
    </lineage>
</organism>
<dbReference type="SMART" id="SM00382">
    <property type="entry name" value="AAA"/>
    <property type="match status" value="1"/>
</dbReference>
<dbReference type="GO" id="GO:0005524">
    <property type="term" value="F:ATP binding"/>
    <property type="evidence" value="ECO:0007669"/>
    <property type="project" value="UniProtKB-KW"/>
</dbReference>
<evidence type="ECO:0000313" key="9">
    <source>
        <dbReference type="Proteomes" id="UP000249886"/>
    </source>
</evidence>
<dbReference type="Gene3D" id="3.40.50.300">
    <property type="entry name" value="P-loop containing nucleotide triphosphate hydrolases"/>
    <property type="match status" value="1"/>
</dbReference>
<evidence type="ECO:0000256" key="6">
    <source>
        <dbReference type="ARBA" id="ARBA00023251"/>
    </source>
</evidence>
<keyword evidence="4" id="KW-0547">Nucleotide-binding</keyword>
<name>A0A6H9XLC0_9CORY</name>
<comment type="caution">
    <text evidence="8">The sequence shown here is derived from an EMBL/GenBank/DDBJ whole genome shotgun (WGS) entry which is preliminary data.</text>
</comment>
<dbReference type="PANTHER" id="PTHR42711:SF5">
    <property type="entry name" value="ABC TRANSPORTER ATP-BINDING PROTEIN NATA"/>
    <property type="match status" value="1"/>
</dbReference>
<dbReference type="GO" id="GO:0005886">
    <property type="term" value="C:plasma membrane"/>
    <property type="evidence" value="ECO:0007669"/>
    <property type="project" value="UniProtKB-SubCell"/>
</dbReference>
<dbReference type="Proteomes" id="UP000249886">
    <property type="component" value="Unassembled WGS sequence"/>
</dbReference>
<gene>
    <name evidence="8" type="primary">nodI_2</name>
    <name evidence="8" type="ORF">NCTC10254_02530</name>
</gene>
<dbReference type="GO" id="GO:0016887">
    <property type="term" value="F:ATP hydrolysis activity"/>
    <property type="evidence" value="ECO:0007669"/>
    <property type="project" value="InterPro"/>
</dbReference>
<keyword evidence="3" id="KW-0813">Transport</keyword>
<reference evidence="8 9" key="1">
    <citation type="submission" date="2018-06" db="EMBL/GenBank/DDBJ databases">
        <authorList>
            <consortium name="Pathogen Informatics"/>
            <person name="Doyle S."/>
        </authorList>
    </citation>
    <scope>NUCLEOTIDE SEQUENCE [LARGE SCALE GENOMIC DNA]</scope>
    <source>
        <strain evidence="8 9">NCTC10254</strain>
    </source>
</reference>
<dbReference type="AlphaFoldDB" id="A0A6H9XLC0"/>
<keyword evidence="5 8" id="KW-0067">ATP-binding</keyword>
<dbReference type="Pfam" id="PF00005">
    <property type="entry name" value="ABC_tran"/>
    <property type="match status" value="1"/>
</dbReference>
<comment type="subcellular location">
    <subcellularLocation>
        <location evidence="1">Cell membrane</location>
        <topology evidence="1">Peripheral membrane protein</topology>
    </subcellularLocation>
</comment>
<dbReference type="PROSITE" id="PS50893">
    <property type="entry name" value="ABC_TRANSPORTER_2"/>
    <property type="match status" value="1"/>
</dbReference>
<dbReference type="EMBL" id="UARK01000035">
    <property type="protein sequence ID" value="SPW33989.1"/>
    <property type="molecule type" value="Genomic_DNA"/>
</dbReference>
<evidence type="ECO:0000313" key="8">
    <source>
        <dbReference type="EMBL" id="SPW33989.1"/>
    </source>
</evidence>
<evidence type="ECO:0000256" key="4">
    <source>
        <dbReference type="ARBA" id="ARBA00022741"/>
    </source>
</evidence>
<dbReference type="SUPFAM" id="SSF52540">
    <property type="entry name" value="P-loop containing nucleoside triphosphate hydrolases"/>
    <property type="match status" value="1"/>
</dbReference>
<comment type="similarity">
    <text evidence="2">Belongs to the ABC transporter superfamily.</text>
</comment>
<dbReference type="InterPro" id="IPR003593">
    <property type="entry name" value="AAA+_ATPase"/>
</dbReference>
<evidence type="ECO:0000256" key="2">
    <source>
        <dbReference type="ARBA" id="ARBA00005417"/>
    </source>
</evidence>
<keyword evidence="6" id="KW-0046">Antibiotic resistance</keyword>
<evidence type="ECO:0000256" key="5">
    <source>
        <dbReference type="ARBA" id="ARBA00022840"/>
    </source>
</evidence>